<dbReference type="PROSITE" id="PS50835">
    <property type="entry name" value="IG_LIKE"/>
    <property type="match status" value="1"/>
</dbReference>
<evidence type="ECO:0000313" key="2">
    <source>
        <dbReference type="EMBL" id="KAG8232502.1"/>
    </source>
</evidence>
<dbReference type="SUPFAM" id="SSF48726">
    <property type="entry name" value="Immunoglobulin"/>
    <property type="match status" value="1"/>
</dbReference>
<dbReference type="OrthoDB" id="10055806at2759"/>
<name>A0A8K0KCL0_LADFU</name>
<reference evidence="2" key="1">
    <citation type="submission" date="2013-04" db="EMBL/GenBank/DDBJ databases">
        <authorList>
            <person name="Qu J."/>
            <person name="Murali S.C."/>
            <person name="Bandaranaike D."/>
            <person name="Bellair M."/>
            <person name="Blankenburg K."/>
            <person name="Chao H."/>
            <person name="Dinh H."/>
            <person name="Doddapaneni H."/>
            <person name="Downs B."/>
            <person name="Dugan-Rocha S."/>
            <person name="Elkadiri S."/>
            <person name="Gnanaolivu R.D."/>
            <person name="Hernandez B."/>
            <person name="Javaid M."/>
            <person name="Jayaseelan J.C."/>
            <person name="Lee S."/>
            <person name="Li M."/>
            <person name="Ming W."/>
            <person name="Munidasa M."/>
            <person name="Muniz J."/>
            <person name="Nguyen L."/>
            <person name="Ongeri F."/>
            <person name="Osuji N."/>
            <person name="Pu L.-L."/>
            <person name="Puazo M."/>
            <person name="Qu C."/>
            <person name="Quiroz J."/>
            <person name="Raj R."/>
            <person name="Weissenberger G."/>
            <person name="Xin Y."/>
            <person name="Zou X."/>
            <person name="Han Y."/>
            <person name="Richards S."/>
            <person name="Worley K."/>
            <person name="Muzny D."/>
            <person name="Gibbs R."/>
        </authorList>
    </citation>
    <scope>NUCLEOTIDE SEQUENCE</scope>
    <source>
        <strain evidence="2">Sampled in the wild</strain>
    </source>
</reference>
<dbReference type="PANTHER" id="PTHR23278:SF26">
    <property type="entry name" value="SIDESTEP III, ISOFORM O"/>
    <property type="match status" value="1"/>
</dbReference>
<dbReference type="Proteomes" id="UP000792457">
    <property type="component" value="Unassembled WGS sequence"/>
</dbReference>
<comment type="caution">
    <text evidence="2">The sequence shown here is derived from an EMBL/GenBank/DDBJ whole genome shotgun (WGS) entry which is preliminary data.</text>
</comment>
<protein>
    <recommendedName>
        <fullName evidence="1">Ig-like domain-containing protein</fullName>
    </recommendedName>
</protein>
<dbReference type="PANTHER" id="PTHR23278">
    <property type="entry name" value="SIDESTEP PROTEIN"/>
    <property type="match status" value="1"/>
</dbReference>
<dbReference type="InterPro" id="IPR036179">
    <property type="entry name" value="Ig-like_dom_sf"/>
</dbReference>
<reference evidence="2" key="2">
    <citation type="submission" date="2017-10" db="EMBL/GenBank/DDBJ databases">
        <title>Ladona fulva Genome sequencing and assembly.</title>
        <authorList>
            <person name="Murali S."/>
            <person name="Richards S."/>
            <person name="Bandaranaike D."/>
            <person name="Bellair M."/>
            <person name="Blankenburg K."/>
            <person name="Chao H."/>
            <person name="Dinh H."/>
            <person name="Doddapaneni H."/>
            <person name="Dugan-Rocha S."/>
            <person name="Elkadiri S."/>
            <person name="Gnanaolivu R."/>
            <person name="Hernandez B."/>
            <person name="Skinner E."/>
            <person name="Javaid M."/>
            <person name="Lee S."/>
            <person name="Li M."/>
            <person name="Ming W."/>
            <person name="Munidasa M."/>
            <person name="Muniz J."/>
            <person name="Nguyen L."/>
            <person name="Hughes D."/>
            <person name="Osuji N."/>
            <person name="Pu L.-L."/>
            <person name="Puazo M."/>
            <person name="Qu C."/>
            <person name="Quiroz J."/>
            <person name="Raj R."/>
            <person name="Weissenberger G."/>
            <person name="Xin Y."/>
            <person name="Zou X."/>
            <person name="Han Y."/>
            <person name="Worley K."/>
            <person name="Muzny D."/>
            <person name="Gibbs R."/>
        </authorList>
    </citation>
    <scope>NUCLEOTIDE SEQUENCE</scope>
    <source>
        <strain evidence="2">Sampled in the wild</strain>
    </source>
</reference>
<accession>A0A8K0KCL0</accession>
<sequence>MGVFCIRSFDVRGRPFNKARLWSDEKAFGPRAYFVTVSSPAQLNLDTVIEDDEGAYRCRVDFKNSPTRNFQINLTVIGE</sequence>
<dbReference type="InterPro" id="IPR007110">
    <property type="entry name" value="Ig-like_dom"/>
</dbReference>
<dbReference type="EMBL" id="KZ308623">
    <property type="protein sequence ID" value="KAG8232502.1"/>
    <property type="molecule type" value="Genomic_DNA"/>
</dbReference>
<feature type="domain" description="Ig-like" evidence="1">
    <location>
        <begin position="1"/>
        <end position="75"/>
    </location>
</feature>
<dbReference type="InterPro" id="IPR013783">
    <property type="entry name" value="Ig-like_fold"/>
</dbReference>
<dbReference type="AlphaFoldDB" id="A0A8K0KCL0"/>
<evidence type="ECO:0000259" key="1">
    <source>
        <dbReference type="PROSITE" id="PS50835"/>
    </source>
</evidence>
<gene>
    <name evidence="2" type="ORF">J437_LFUL012495</name>
</gene>
<proteinExistence type="predicted"/>
<organism evidence="2 3">
    <name type="scientific">Ladona fulva</name>
    <name type="common">Scarce chaser dragonfly</name>
    <name type="synonym">Libellula fulva</name>
    <dbReference type="NCBI Taxonomy" id="123851"/>
    <lineage>
        <taxon>Eukaryota</taxon>
        <taxon>Metazoa</taxon>
        <taxon>Ecdysozoa</taxon>
        <taxon>Arthropoda</taxon>
        <taxon>Hexapoda</taxon>
        <taxon>Insecta</taxon>
        <taxon>Pterygota</taxon>
        <taxon>Palaeoptera</taxon>
        <taxon>Odonata</taxon>
        <taxon>Epiprocta</taxon>
        <taxon>Anisoptera</taxon>
        <taxon>Libelluloidea</taxon>
        <taxon>Libellulidae</taxon>
        <taxon>Ladona</taxon>
    </lineage>
</organism>
<dbReference type="Gene3D" id="2.60.40.10">
    <property type="entry name" value="Immunoglobulins"/>
    <property type="match status" value="1"/>
</dbReference>
<keyword evidence="3" id="KW-1185">Reference proteome</keyword>
<evidence type="ECO:0000313" key="3">
    <source>
        <dbReference type="Proteomes" id="UP000792457"/>
    </source>
</evidence>